<sequence>MCSGEVAGVLFNRRGEFDWAGGGPEVLPVTLGVGELGFG</sequence>
<gene>
    <name evidence="1" type="ORF">ERS007657_02863</name>
</gene>
<name>A0A654U416_MYCTX</name>
<organism evidence="1 2">
    <name type="scientific">Mycobacterium tuberculosis</name>
    <dbReference type="NCBI Taxonomy" id="1773"/>
    <lineage>
        <taxon>Bacteria</taxon>
        <taxon>Bacillati</taxon>
        <taxon>Actinomycetota</taxon>
        <taxon>Actinomycetes</taxon>
        <taxon>Mycobacteriales</taxon>
        <taxon>Mycobacteriaceae</taxon>
        <taxon>Mycobacterium</taxon>
        <taxon>Mycobacterium tuberculosis complex</taxon>
    </lineage>
</organism>
<evidence type="ECO:0000313" key="1">
    <source>
        <dbReference type="EMBL" id="CFR90725.1"/>
    </source>
</evidence>
<protein>
    <submittedName>
        <fullName evidence="1">Uncharacterized protein</fullName>
    </submittedName>
</protein>
<proteinExistence type="predicted"/>
<reference evidence="1 2" key="1">
    <citation type="submission" date="2015-03" db="EMBL/GenBank/DDBJ databases">
        <authorList>
            <consortium name="Pathogen Informatics"/>
        </authorList>
    </citation>
    <scope>NUCLEOTIDE SEQUENCE [LARGE SCALE GENOMIC DNA]</scope>
    <source>
        <strain evidence="1 2">C09601061</strain>
    </source>
</reference>
<dbReference type="AlphaFoldDB" id="A0A654U416"/>
<accession>A0A654U416</accession>
<dbReference type="EMBL" id="CGCX01001208">
    <property type="protein sequence ID" value="CFR90725.1"/>
    <property type="molecule type" value="Genomic_DNA"/>
</dbReference>
<dbReference type="Proteomes" id="UP000046680">
    <property type="component" value="Unassembled WGS sequence"/>
</dbReference>
<evidence type="ECO:0000313" key="2">
    <source>
        <dbReference type="Proteomes" id="UP000046680"/>
    </source>
</evidence>